<keyword evidence="1" id="KW-0812">Transmembrane</keyword>
<feature type="transmembrane region" description="Helical" evidence="1">
    <location>
        <begin position="96"/>
        <end position="114"/>
    </location>
</feature>
<keyword evidence="4" id="KW-1185">Reference proteome</keyword>
<dbReference type="PANTHER" id="PTHR40465">
    <property type="entry name" value="CHROMOSOME 1, WHOLE GENOME SHOTGUN SEQUENCE"/>
    <property type="match status" value="1"/>
</dbReference>
<dbReference type="AlphaFoldDB" id="A0AAD7HLE4"/>
<feature type="transmembrane region" description="Helical" evidence="1">
    <location>
        <begin position="203"/>
        <end position="225"/>
    </location>
</feature>
<dbReference type="Pfam" id="PF20152">
    <property type="entry name" value="DUF6534"/>
    <property type="match status" value="1"/>
</dbReference>
<organism evidence="3 4">
    <name type="scientific">Mycena maculata</name>
    <dbReference type="NCBI Taxonomy" id="230809"/>
    <lineage>
        <taxon>Eukaryota</taxon>
        <taxon>Fungi</taxon>
        <taxon>Dikarya</taxon>
        <taxon>Basidiomycota</taxon>
        <taxon>Agaricomycotina</taxon>
        <taxon>Agaricomycetes</taxon>
        <taxon>Agaricomycetidae</taxon>
        <taxon>Agaricales</taxon>
        <taxon>Marasmiineae</taxon>
        <taxon>Mycenaceae</taxon>
        <taxon>Mycena</taxon>
    </lineage>
</organism>
<comment type="caution">
    <text evidence="3">The sequence shown here is derived from an EMBL/GenBank/DDBJ whole genome shotgun (WGS) entry which is preliminary data.</text>
</comment>
<feature type="transmembrane region" description="Helical" evidence="1">
    <location>
        <begin position="12"/>
        <end position="39"/>
    </location>
</feature>
<gene>
    <name evidence="3" type="ORF">DFH07DRAFT_1005624</name>
</gene>
<dbReference type="Proteomes" id="UP001215280">
    <property type="component" value="Unassembled WGS sequence"/>
</dbReference>
<evidence type="ECO:0000256" key="1">
    <source>
        <dbReference type="SAM" id="Phobius"/>
    </source>
</evidence>
<sequence>MSALPAAPDVILLFGPLLLGVILNSVLYGILLVQAFMYYNRYKGDRVWFRYLVLYLVIMETANWVCDIGLIFEPLIVRFATMEALVTSPVMLRTDAVITVLISTPIQLFIAWRVRTVTRSFILPSIIALFAIVSFGGGVAVTTIVTIHPDFADFGSFHPEVITWLVSTAACDVFLTGSLVYSLWVRKTSIVSTDSYLNKIIRLAVQTGSITAAGALLDLILYVTLPGTTLNFMFDFPLSKLYTNALISTLNARPWRESSSQHEAPNVLFEQTPVIQTSNSFSLSTRRSSHAPPQHVSFLDESESTKYTLDIGQAP</sequence>
<accession>A0AAD7HLE4</accession>
<reference evidence="3" key="1">
    <citation type="submission" date="2023-03" db="EMBL/GenBank/DDBJ databases">
        <title>Massive genome expansion in bonnet fungi (Mycena s.s.) driven by repeated elements and novel gene families across ecological guilds.</title>
        <authorList>
            <consortium name="Lawrence Berkeley National Laboratory"/>
            <person name="Harder C.B."/>
            <person name="Miyauchi S."/>
            <person name="Viragh M."/>
            <person name="Kuo A."/>
            <person name="Thoen E."/>
            <person name="Andreopoulos B."/>
            <person name="Lu D."/>
            <person name="Skrede I."/>
            <person name="Drula E."/>
            <person name="Henrissat B."/>
            <person name="Morin E."/>
            <person name="Kohler A."/>
            <person name="Barry K."/>
            <person name="LaButti K."/>
            <person name="Morin E."/>
            <person name="Salamov A."/>
            <person name="Lipzen A."/>
            <person name="Mereny Z."/>
            <person name="Hegedus B."/>
            <person name="Baldrian P."/>
            <person name="Stursova M."/>
            <person name="Weitz H."/>
            <person name="Taylor A."/>
            <person name="Grigoriev I.V."/>
            <person name="Nagy L.G."/>
            <person name="Martin F."/>
            <person name="Kauserud H."/>
        </authorList>
    </citation>
    <scope>NUCLEOTIDE SEQUENCE</scope>
    <source>
        <strain evidence="3">CBHHK188m</strain>
    </source>
</reference>
<evidence type="ECO:0000313" key="4">
    <source>
        <dbReference type="Proteomes" id="UP001215280"/>
    </source>
</evidence>
<keyword evidence="1" id="KW-0472">Membrane</keyword>
<keyword evidence="1" id="KW-1133">Transmembrane helix</keyword>
<feature type="transmembrane region" description="Helical" evidence="1">
    <location>
        <begin position="126"/>
        <end position="149"/>
    </location>
</feature>
<proteinExistence type="predicted"/>
<feature type="domain" description="DUF6534" evidence="2">
    <location>
        <begin position="168"/>
        <end position="253"/>
    </location>
</feature>
<feature type="transmembrane region" description="Helical" evidence="1">
    <location>
        <begin position="161"/>
        <end position="183"/>
    </location>
</feature>
<dbReference type="InterPro" id="IPR045339">
    <property type="entry name" value="DUF6534"/>
</dbReference>
<dbReference type="EMBL" id="JARJLG010000249">
    <property type="protein sequence ID" value="KAJ7723288.1"/>
    <property type="molecule type" value="Genomic_DNA"/>
</dbReference>
<name>A0AAD7HLE4_9AGAR</name>
<feature type="transmembrane region" description="Helical" evidence="1">
    <location>
        <begin position="51"/>
        <end position="76"/>
    </location>
</feature>
<evidence type="ECO:0000259" key="2">
    <source>
        <dbReference type="Pfam" id="PF20152"/>
    </source>
</evidence>
<dbReference type="PANTHER" id="PTHR40465:SF1">
    <property type="entry name" value="DUF6534 DOMAIN-CONTAINING PROTEIN"/>
    <property type="match status" value="1"/>
</dbReference>
<protein>
    <recommendedName>
        <fullName evidence="2">DUF6534 domain-containing protein</fullName>
    </recommendedName>
</protein>
<evidence type="ECO:0000313" key="3">
    <source>
        <dbReference type="EMBL" id="KAJ7723288.1"/>
    </source>
</evidence>